<evidence type="ECO:0000256" key="4">
    <source>
        <dbReference type="ARBA" id="ARBA00022989"/>
    </source>
</evidence>
<keyword evidence="2 6" id="KW-0812">Transmembrane</keyword>
<dbReference type="GO" id="GO:0017004">
    <property type="term" value="P:cytochrome complex assembly"/>
    <property type="evidence" value="ECO:0007669"/>
    <property type="project" value="UniProtKB-KW"/>
</dbReference>
<evidence type="ECO:0000256" key="3">
    <source>
        <dbReference type="ARBA" id="ARBA00022748"/>
    </source>
</evidence>
<keyword evidence="5 6" id="KW-0472">Membrane</keyword>
<reference evidence="8 9" key="1">
    <citation type="submission" date="2019-03" db="EMBL/GenBank/DDBJ databases">
        <title>Lake Tanganyika Metagenome-Assembled Genomes (MAGs).</title>
        <authorList>
            <person name="Tran P."/>
        </authorList>
    </citation>
    <scope>NUCLEOTIDE SEQUENCE [LARGE SCALE GENOMIC DNA]</scope>
    <source>
        <strain evidence="8">K_DeepCast_65m_m2_236</strain>
    </source>
</reference>
<dbReference type="AlphaFoldDB" id="A0A938BNP9"/>
<evidence type="ECO:0000259" key="7">
    <source>
        <dbReference type="Pfam" id="PF05140"/>
    </source>
</evidence>
<feature type="domain" description="ResB-like" evidence="7">
    <location>
        <begin position="186"/>
        <end position="250"/>
    </location>
</feature>
<evidence type="ECO:0000256" key="6">
    <source>
        <dbReference type="SAM" id="Phobius"/>
    </source>
</evidence>
<protein>
    <submittedName>
        <fullName evidence="8">Cytochrome c biogenesis protein ResB</fullName>
    </submittedName>
</protein>
<proteinExistence type="predicted"/>
<dbReference type="EMBL" id="VGJX01000561">
    <property type="protein sequence ID" value="MBM3275404.1"/>
    <property type="molecule type" value="Genomic_DNA"/>
</dbReference>
<feature type="transmembrane region" description="Helical" evidence="6">
    <location>
        <begin position="205"/>
        <end position="222"/>
    </location>
</feature>
<comment type="caution">
    <text evidence="8">The sequence shown here is derived from an EMBL/GenBank/DDBJ whole genome shotgun (WGS) entry which is preliminary data.</text>
</comment>
<dbReference type="Proteomes" id="UP000703893">
    <property type="component" value="Unassembled WGS sequence"/>
</dbReference>
<dbReference type="InterPro" id="IPR007816">
    <property type="entry name" value="ResB-like_domain"/>
</dbReference>
<evidence type="ECO:0000256" key="5">
    <source>
        <dbReference type="ARBA" id="ARBA00023136"/>
    </source>
</evidence>
<evidence type="ECO:0000256" key="1">
    <source>
        <dbReference type="ARBA" id="ARBA00004141"/>
    </source>
</evidence>
<keyword evidence="3" id="KW-0201">Cytochrome c-type biogenesis</keyword>
<comment type="subcellular location">
    <subcellularLocation>
        <location evidence="1">Membrane</location>
        <topology evidence="1">Multi-pass membrane protein</topology>
    </subcellularLocation>
</comment>
<dbReference type="PANTHER" id="PTHR31566">
    <property type="entry name" value="CYTOCHROME C BIOGENESIS PROTEIN CCS1, CHLOROPLASTIC"/>
    <property type="match status" value="1"/>
</dbReference>
<evidence type="ECO:0000313" key="9">
    <source>
        <dbReference type="Proteomes" id="UP000703893"/>
    </source>
</evidence>
<name>A0A938BNP9_9BACT</name>
<dbReference type="Pfam" id="PF05140">
    <property type="entry name" value="ResB"/>
    <property type="match status" value="1"/>
</dbReference>
<organism evidence="8 9">
    <name type="scientific">Candidatus Tanganyikabacteria bacterium</name>
    <dbReference type="NCBI Taxonomy" id="2961651"/>
    <lineage>
        <taxon>Bacteria</taxon>
        <taxon>Bacillati</taxon>
        <taxon>Candidatus Sericytochromatia</taxon>
        <taxon>Candidatus Tanganyikabacteria</taxon>
    </lineage>
</organism>
<sequence>MQLGPVSSEPGLSAVKLRLGGHEKVVPIESARRFKLSGYISRQLKVGPHTVFLFLADGESDLQLVDLDSFATLAQIARGARQTVGGFDVAFVGTQESAEPAGLSSATIILDGAPTQMHLVDLARTGMRVQGPSSEPTDLGGKNALLVHNAEPPGQPLWIIDREDGTALAVFNPGDQQKIGHSTIKYDGPIHFSGLQTKSDPGIPVIYAGFLIVVVGTLIGMFSHKQVWITPAEDGCRLSGKANRGRFLFRQDMQRLRDALVAAKPATSEELIWANTALSTTPPQ</sequence>
<gene>
    <name evidence="8" type="ORF">FJZ00_09635</name>
</gene>
<evidence type="ECO:0000256" key="2">
    <source>
        <dbReference type="ARBA" id="ARBA00022692"/>
    </source>
</evidence>
<dbReference type="GO" id="GO:0016020">
    <property type="term" value="C:membrane"/>
    <property type="evidence" value="ECO:0007669"/>
    <property type="project" value="UniProtKB-SubCell"/>
</dbReference>
<evidence type="ECO:0000313" key="8">
    <source>
        <dbReference type="EMBL" id="MBM3275404.1"/>
    </source>
</evidence>
<keyword evidence="4 6" id="KW-1133">Transmembrane helix</keyword>
<accession>A0A938BNP9</accession>
<dbReference type="InterPro" id="IPR023494">
    <property type="entry name" value="Cyt_c_bgen_Ccs1/CcsB/ResB"/>
</dbReference>